<dbReference type="GO" id="GO:0016787">
    <property type="term" value="F:hydrolase activity"/>
    <property type="evidence" value="ECO:0007669"/>
    <property type="project" value="UniProtKB-KW"/>
</dbReference>
<gene>
    <name evidence="4" type="ORF">FW778_00395</name>
</gene>
<dbReference type="InterPro" id="IPR008979">
    <property type="entry name" value="Galactose-bd-like_sf"/>
</dbReference>
<feature type="chain" id="PRO_5023876829" description="Alpha-L-rhamnosidase" evidence="3">
    <location>
        <begin position="22"/>
        <end position="842"/>
    </location>
</feature>
<evidence type="ECO:0000256" key="1">
    <source>
        <dbReference type="ARBA" id="ARBA00022729"/>
    </source>
</evidence>
<proteinExistence type="predicted"/>
<evidence type="ECO:0000313" key="5">
    <source>
        <dbReference type="Proteomes" id="UP000326903"/>
    </source>
</evidence>
<accession>A0A5J5IJI1</accession>
<feature type="signal peptide" evidence="3">
    <location>
        <begin position="1"/>
        <end position="21"/>
    </location>
</feature>
<dbReference type="PANTHER" id="PTHR43817:SF1">
    <property type="entry name" value="HYDROLASE, FAMILY 43, PUTATIVE (AFU_ORTHOLOGUE AFUA_3G01660)-RELATED"/>
    <property type="match status" value="1"/>
</dbReference>
<dbReference type="EMBL" id="VYQF01000001">
    <property type="protein sequence ID" value="KAA9040543.1"/>
    <property type="molecule type" value="Genomic_DNA"/>
</dbReference>
<comment type="caution">
    <text evidence="4">The sequence shown here is derived from an EMBL/GenBank/DDBJ whole genome shotgun (WGS) entry which is preliminary data.</text>
</comment>
<keyword evidence="1 3" id="KW-0732">Signal</keyword>
<sequence>MKITFLSFSLSLFIITFSAKTQSQTTKIQVVNHSEKEDDPAKDFINPPESAKPGVLWMWMGCNISKEGITKDLEALKDEGFNRTTMFSLADITTPWAGVIGKSPTPEIISWTEPWWQLVRFAAQESKRLGMDFGMYNGAGYEASGGVWITPELSMQELCWSLDTVTGNRSLHILLKRPTVDLRGHTPYPIYDGNSDSVDIPEIEARKTYYKDVAVLALPANGIVATDSVINLTGKMLPDGTLDWDAPSGEWIIYRFGHTTSGTLIQPAQWKATGLECDKMSEEAVTFHMDHIISEIQKHLGDLIGTGFTHVHFDSYEAGTPDWTPKMREEFLKRRGYDLLAYLPTFAGRTMGNKQDSLKFKNDFQATIEDLYRDVYFKIISEKLKAANLTFLCEPYGGPWRQDEIMPLIPRVMTEFWTHGGRYSPYELESTVAALRKSGQNIIEAEAFTGDPADSKWDETPAWLKPIGDEAFCAGVNRLVLHRFVEQAFDDRYKPGATMGRWGTHFDRTQTWWKPARAMVLYWQRCQALLQWGTIAKADSGDFVAADIHGNINLKYIHRHSGNTDIYFVANVSRNAGDANCTFKVSGRQPEIWDPVTAAMRYLPDFKYENGNISIPLNFDTAQSFFIVFRKNVIINVKSNTRNFPSWKELTKLNGEWVVQFDPAWGGPAKPVIFPSLKDWTTSEDPGIKYFSGTAVYKKTVSVSADAIKNKQLLYLDLGTVKHIARVYINNEDLGVIWTAPWKVKIPAGLLRQGNNYLKIEVTNVWANRLIGDEQQPSDCEFVPGYLGGGYSLKEFPDWFLKKQPRPAKGRYCFTTWNYFTRESPLVSSGLMGPVRIMEEVN</sequence>
<evidence type="ECO:0000256" key="3">
    <source>
        <dbReference type="SAM" id="SignalP"/>
    </source>
</evidence>
<reference evidence="4 5" key="1">
    <citation type="submission" date="2019-09" db="EMBL/GenBank/DDBJ databases">
        <title>Draft genome sequence of Ginsengibacter sp. BR5-29.</title>
        <authorList>
            <person name="Im W.-T."/>
        </authorList>
    </citation>
    <scope>NUCLEOTIDE SEQUENCE [LARGE SCALE GENOMIC DNA]</scope>
    <source>
        <strain evidence="4 5">BR5-29</strain>
    </source>
</reference>
<dbReference type="AlphaFoldDB" id="A0A5J5IJI1"/>
<protein>
    <recommendedName>
        <fullName evidence="6">Alpha-L-rhamnosidase</fullName>
    </recommendedName>
</protein>
<evidence type="ECO:0000256" key="2">
    <source>
        <dbReference type="ARBA" id="ARBA00022801"/>
    </source>
</evidence>
<evidence type="ECO:0008006" key="6">
    <source>
        <dbReference type="Google" id="ProtNLM"/>
    </source>
</evidence>
<evidence type="ECO:0000313" key="4">
    <source>
        <dbReference type="EMBL" id="KAA9040543.1"/>
    </source>
</evidence>
<dbReference type="Pfam" id="PF17132">
    <property type="entry name" value="Glyco_hydro_106"/>
    <property type="match status" value="3"/>
</dbReference>
<dbReference type="NCBIfam" id="NF045579">
    <property type="entry name" value="rhamnoside_JR"/>
    <property type="match status" value="1"/>
</dbReference>
<dbReference type="Gene3D" id="2.60.120.260">
    <property type="entry name" value="Galactose-binding domain-like"/>
    <property type="match status" value="1"/>
</dbReference>
<keyword evidence="5" id="KW-1185">Reference proteome</keyword>
<organism evidence="4 5">
    <name type="scientific">Ginsengibacter hankyongi</name>
    <dbReference type="NCBI Taxonomy" id="2607284"/>
    <lineage>
        <taxon>Bacteria</taxon>
        <taxon>Pseudomonadati</taxon>
        <taxon>Bacteroidota</taxon>
        <taxon>Chitinophagia</taxon>
        <taxon>Chitinophagales</taxon>
        <taxon>Chitinophagaceae</taxon>
        <taxon>Ginsengibacter</taxon>
    </lineage>
</organism>
<name>A0A5J5IJI1_9BACT</name>
<dbReference type="RefSeq" id="WP_150412602.1">
    <property type="nucleotide sequence ID" value="NZ_VYQF01000001.1"/>
</dbReference>
<dbReference type="Proteomes" id="UP000326903">
    <property type="component" value="Unassembled WGS sequence"/>
</dbReference>
<dbReference type="SUPFAM" id="SSF49785">
    <property type="entry name" value="Galactose-binding domain-like"/>
    <property type="match status" value="1"/>
</dbReference>
<dbReference type="PANTHER" id="PTHR43817">
    <property type="entry name" value="GLYCOSYL HYDROLASE"/>
    <property type="match status" value="1"/>
</dbReference>
<keyword evidence="2" id="KW-0378">Hydrolase</keyword>